<dbReference type="SMART" id="SM00906">
    <property type="entry name" value="Fungal_trans"/>
    <property type="match status" value="1"/>
</dbReference>
<evidence type="ECO:0000256" key="2">
    <source>
        <dbReference type="SAM" id="MobiDB-lite"/>
    </source>
</evidence>
<accession>A0A1S9R9X1</accession>
<dbReference type="CDD" id="cd12148">
    <property type="entry name" value="fungal_TF_MHR"/>
    <property type="match status" value="1"/>
</dbReference>
<keyword evidence="1" id="KW-0539">Nucleus</keyword>
<dbReference type="InterPro" id="IPR050987">
    <property type="entry name" value="AtrR-like"/>
</dbReference>
<feature type="transmembrane region" description="Helical" evidence="3">
    <location>
        <begin position="637"/>
        <end position="659"/>
    </location>
</feature>
<dbReference type="PANTHER" id="PTHR46910:SF1">
    <property type="entry name" value="MISCELLANEOUS ZN(II)2CYS6 TRANSCRIPTION FACTOR (EUROFUNG)-RELATED"/>
    <property type="match status" value="1"/>
</dbReference>
<evidence type="ECO:0000256" key="1">
    <source>
        <dbReference type="ARBA" id="ARBA00023242"/>
    </source>
</evidence>
<reference evidence="6" key="1">
    <citation type="submission" date="2015-09" db="EMBL/GenBank/DDBJ databases">
        <authorList>
            <person name="Fill T.P."/>
            <person name="Baretta J.F."/>
            <person name="de Almeida L.G."/>
            <person name="Rocha M."/>
            <person name="de Souza D.H."/>
            <person name="Malavazi I."/>
            <person name="Cerdeira L.T."/>
            <person name="Hong H."/>
            <person name="Samborskyy M."/>
            <person name="de Vasconcelos A.T."/>
            <person name="Leadlay P."/>
            <person name="Rodrigues-Filho E."/>
        </authorList>
    </citation>
    <scope>NUCLEOTIDE SEQUENCE [LARGE SCALE GENOMIC DNA]</scope>
    <source>
        <strain evidence="6">LaBioMMi 136</strain>
    </source>
</reference>
<evidence type="ECO:0000256" key="3">
    <source>
        <dbReference type="SAM" id="Phobius"/>
    </source>
</evidence>
<dbReference type="Pfam" id="PF04082">
    <property type="entry name" value="Fungal_trans"/>
    <property type="match status" value="1"/>
</dbReference>
<dbReference type="InterPro" id="IPR007219">
    <property type="entry name" value="XnlR_reg_dom"/>
</dbReference>
<feature type="domain" description="Xylanolytic transcriptional activator regulatory" evidence="4">
    <location>
        <begin position="437"/>
        <end position="511"/>
    </location>
</feature>
<dbReference type="GO" id="GO:0003677">
    <property type="term" value="F:DNA binding"/>
    <property type="evidence" value="ECO:0007669"/>
    <property type="project" value="InterPro"/>
</dbReference>
<dbReference type="Proteomes" id="UP000190744">
    <property type="component" value="Unassembled WGS sequence"/>
</dbReference>
<dbReference type="GO" id="GO:0006351">
    <property type="term" value="P:DNA-templated transcription"/>
    <property type="evidence" value="ECO:0007669"/>
    <property type="project" value="InterPro"/>
</dbReference>
<protein>
    <recommendedName>
        <fullName evidence="4">Xylanolytic transcriptional activator regulatory domain-containing protein</fullName>
    </recommendedName>
</protein>
<feature type="region of interest" description="Disordered" evidence="2">
    <location>
        <begin position="260"/>
        <end position="280"/>
    </location>
</feature>
<dbReference type="GO" id="GO:0003700">
    <property type="term" value="F:DNA-binding transcription factor activity"/>
    <property type="evidence" value="ECO:0007669"/>
    <property type="project" value="InterPro"/>
</dbReference>
<name>A0A1S9R9X1_PENBI</name>
<keyword evidence="3" id="KW-1133">Transmembrane helix</keyword>
<proteinExistence type="predicted"/>
<keyword evidence="3" id="KW-0472">Membrane</keyword>
<evidence type="ECO:0000313" key="6">
    <source>
        <dbReference type="Proteomes" id="UP000190744"/>
    </source>
</evidence>
<dbReference type="GO" id="GO:0008270">
    <property type="term" value="F:zinc ion binding"/>
    <property type="evidence" value="ECO:0007669"/>
    <property type="project" value="InterPro"/>
</dbReference>
<dbReference type="AlphaFoldDB" id="A0A1S9R9X1"/>
<evidence type="ECO:0000313" key="5">
    <source>
        <dbReference type="EMBL" id="OOQ82329.1"/>
    </source>
</evidence>
<organism evidence="5 6">
    <name type="scientific">Penicillium brasilianum</name>
    <dbReference type="NCBI Taxonomy" id="104259"/>
    <lineage>
        <taxon>Eukaryota</taxon>
        <taxon>Fungi</taxon>
        <taxon>Dikarya</taxon>
        <taxon>Ascomycota</taxon>
        <taxon>Pezizomycotina</taxon>
        <taxon>Eurotiomycetes</taxon>
        <taxon>Eurotiomycetidae</taxon>
        <taxon>Eurotiales</taxon>
        <taxon>Aspergillaceae</taxon>
        <taxon>Penicillium</taxon>
    </lineage>
</organism>
<dbReference type="EMBL" id="LJBN01000222">
    <property type="protein sequence ID" value="OOQ82329.1"/>
    <property type="molecule type" value="Genomic_DNA"/>
</dbReference>
<evidence type="ECO:0000259" key="4">
    <source>
        <dbReference type="SMART" id="SM00906"/>
    </source>
</evidence>
<sequence>MFEITKSSFPHSFGIPTQNGNGLTQHRLGQTGRCCRATKTFHWYETLRLVFGMNANILRAVSGPVDHMISNGSIGIERKLTNRLFSVICAMQERYDVIGGYNVQTAPMREQIVSANALSGQLDLKSQLCRLHIFNGPLFAMATDGPSISSLGERLLRLEKAVSRPEDTENCSPSNGVYQPEVDVHSKKRKLDHAISAKESPNSPLSNCPVVTPDESAHHAEHARVIIQSELDGNERMNRERQAILRSALDFVNSMARGADSASDEASTFDEPRGVCPDIPESIEPTPELLYMLLRGTDTGDSVSRDIDVSRVYANSEADSTVTGEMSHNLHWPDHISDKTLQKMVSMFFSGHLKGQKFYQYCICIYVRAIFHTYGMPRLYNDLVMSEQFLKSKRLYAASALHALQKLSFLNAPSLPFIQSLISAAFLMQFLGNMSQAWVLSSYAARSIAALNYHDAQFRKGDPNFEEEEINSAVYWCFYLDRTLSSLLHRPSSLPELHSLASDLVCWNNSLPHMPMIRILVDLAQVQGDLSCGCKAADTRQILDYHSNLQERMTAIYATIQSSRNSAPELINSEWVATEFSYYAILVDILRSRLKYAFSPLTHRECVSYSRKALKALQYLQKHLAKCPGFVDPYPTFLTWTIFLYPLSPFFVLFCNIIGELDMDDYRLIQDITQSLTPFNASPYIARLLKLLDTLQHLCEPLILTKQHLGPRAKVAPWYPTTNVEQQAAMAIPDGSPALAAAYLDSAAQPYPQHPQEDTNVGLQPVADELMWNLFNSQPSLQWCESDVLSLDPTVNY</sequence>
<keyword evidence="3" id="KW-0812">Transmembrane</keyword>
<gene>
    <name evidence="5" type="ORF">PEBR_39450</name>
</gene>
<feature type="region of interest" description="Disordered" evidence="2">
    <location>
        <begin position="188"/>
        <end position="207"/>
    </location>
</feature>
<dbReference type="PANTHER" id="PTHR46910">
    <property type="entry name" value="TRANSCRIPTION FACTOR PDR1"/>
    <property type="match status" value="1"/>
</dbReference>
<comment type="caution">
    <text evidence="5">The sequence shown here is derived from an EMBL/GenBank/DDBJ whole genome shotgun (WGS) entry which is preliminary data.</text>
</comment>